<dbReference type="Gene3D" id="2.60.120.260">
    <property type="entry name" value="Galactose-binding domain-like"/>
    <property type="match status" value="1"/>
</dbReference>
<sequence>MVATKIFGRGRSLALLAALALAVVAATLAGLSRTGQAAAPSSGATLAYEAESLLENKPATAPLRAQGNCCGIAWSGDAQLFFLATEPGDTFTVAFDVPAGGSYDVSAYLTKARDYGSYTLAVDGKRLGGVFDGYSPTVTRTGPVPLGGVGLRKGRHEITLTVTGKNPAASNFYAGLDLFVFERSAKG</sequence>
<dbReference type="AlphaFoldDB" id="A0A6G8Q1X0"/>
<accession>A0A6G8Q1X0</accession>
<evidence type="ECO:0000313" key="2">
    <source>
        <dbReference type="EMBL" id="QIN80471.1"/>
    </source>
</evidence>
<protein>
    <recommendedName>
        <fullName evidence="4">CBM6 domain-containing protein</fullName>
    </recommendedName>
</protein>
<organism evidence="2 3">
    <name type="scientific">Rubrobacter marinus</name>
    <dbReference type="NCBI Taxonomy" id="2653852"/>
    <lineage>
        <taxon>Bacteria</taxon>
        <taxon>Bacillati</taxon>
        <taxon>Actinomycetota</taxon>
        <taxon>Rubrobacteria</taxon>
        <taxon>Rubrobacterales</taxon>
        <taxon>Rubrobacteraceae</taxon>
        <taxon>Rubrobacter</taxon>
    </lineage>
</organism>
<feature type="chain" id="PRO_5038687951" description="CBM6 domain-containing protein" evidence="1">
    <location>
        <begin position="38"/>
        <end position="187"/>
    </location>
</feature>
<dbReference type="EMBL" id="CP045121">
    <property type="protein sequence ID" value="QIN80471.1"/>
    <property type="molecule type" value="Genomic_DNA"/>
</dbReference>
<evidence type="ECO:0000256" key="1">
    <source>
        <dbReference type="SAM" id="SignalP"/>
    </source>
</evidence>
<keyword evidence="1" id="KW-0732">Signal</keyword>
<feature type="signal peptide" evidence="1">
    <location>
        <begin position="1"/>
        <end position="37"/>
    </location>
</feature>
<dbReference type="KEGG" id="rmar:GBA65_20305"/>
<proteinExistence type="predicted"/>
<dbReference type="Proteomes" id="UP000502706">
    <property type="component" value="Chromosome"/>
</dbReference>
<evidence type="ECO:0008006" key="4">
    <source>
        <dbReference type="Google" id="ProtNLM"/>
    </source>
</evidence>
<evidence type="ECO:0000313" key="3">
    <source>
        <dbReference type="Proteomes" id="UP000502706"/>
    </source>
</evidence>
<name>A0A6G8Q1X0_9ACTN</name>
<keyword evidence="3" id="KW-1185">Reference proteome</keyword>
<dbReference type="RefSeq" id="WP_166398139.1">
    <property type="nucleotide sequence ID" value="NZ_CP045121.1"/>
</dbReference>
<gene>
    <name evidence="2" type="ORF">GBA65_20305</name>
</gene>
<dbReference type="CDD" id="cd02795">
    <property type="entry name" value="CBM6-CBM35-CBM36_like"/>
    <property type="match status" value="1"/>
</dbReference>
<reference evidence="2 3" key="1">
    <citation type="submission" date="2019-10" db="EMBL/GenBank/DDBJ databases">
        <title>Rubrobacter sp nov SCSIO 52915 isolated from a deep-sea sediment in the South China Sea.</title>
        <authorList>
            <person name="Chen R.W."/>
        </authorList>
    </citation>
    <scope>NUCLEOTIDE SEQUENCE [LARGE SCALE GENOMIC DNA]</scope>
    <source>
        <strain evidence="2 3">SCSIO 52915</strain>
    </source>
</reference>